<evidence type="ECO:0000256" key="10">
    <source>
        <dbReference type="ARBA" id="ARBA00022955"/>
    </source>
</evidence>
<dbReference type="PRINTS" id="PR00420">
    <property type="entry name" value="RNGMNOXGNASE"/>
</dbReference>
<evidence type="ECO:0000256" key="4">
    <source>
        <dbReference type="ARBA" id="ARBA00008802"/>
    </source>
</evidence>
<organism evidence="19 20">
    <name type="scientific">Colletotrichum incanum</name>
    <name type="common">Soybean anthracnose fungus</name>
    <dbReference type="NCBI Taxonomy" id="1573173"/>
    <lineage>
        <taxon>Eukaryota</taxon>
        <taxon>Fungi</taxon>
        <taxon>Dikarya</taxon>
        <taxon>Ascomycota</taxon>
        <taxon>Pezizomycotina</taxon>
        <taxon>Sordariomycetes</taxon>
        <taxon>Hypocreomycetidae</taxon>
        <taxon>Glomerellales</taxon>
        <taxon>Glomerellaceae</taxon>
        <taxon>Colletotrichum</taxon>
        <taxon>Colletotrichum spaethianum species complex</taxon>
    </lineage>
</organism>
<evidence type="ECO:0000256" key="12">
    <source>
        <dbReference type="ARBA" id="ARBA00023002"/>
    </source>
</evidence>
<dbReference type="Gene3D" id="3.50.50.60">
    <property type="entry name" value="FAD/NAD(P)-binding domain"/>
    <property type="match status" value="1"/>
</dbReference>
<feature type="transmembrane region" description="Helical" evidence="16">
    <location>
        <begin position="445"/>
        <end position="465"/>
    </location>
</feature>
<keyword evidence="7 16" id="KW-0256">Endoplasmic reticulum</keyword>
<proteinExistence type="inferred from homology"/>
<keyword evidence="14" id="KW-0753">Steroid metabolism</keyword>
<evidence type="ECO:0000256" key="1">
    <source>
        <dbReference type="ARBA" id="ARBA00001974"/>
    </source>
</evidence>
<keyword evidence="5 16" id="KW-0285">Flavoprotein</keyword>
<reference evidence="19 20" key="1">
    <citation type="submission" date="2015-06" db="EMBL/GenBank/DDBJ databases">
        <title>Survival trade-offs in plant roots during colonization by closely related pathogenic and mutualistic fungi.</title>
        <authorList>
            <person name="Hacquard S."/>
            <person name="Kracher B."/>
            <person name="Hiruma K."/>
            <person name="Weinman A."/>
            <person name="Muench P."/>
            <person name="Garrido Oter R."/>
            <person name="Ver Loren van Themaat E."/>
            <person name="Dallerey J.-F."/>
            <person name="Damm U."/>
            <person name="Henrissat B."/>
            <person name="Lespinet O."/>
            <person name="Thon M."/>
            <person name="Kemen E."/>
            <person name="McHardy A.C."/>
            <person name="Schulze-Lefert P."/>
            <person name="O'Connell R.J."/>
        </authorList>
    </citation>
    <scope>NUCLEOTIDE SEQUENCE [LARGE SCALE GENOMIC DNA]</scope>
    <source>
        <strain evidence="19 20">MAFF 238704</strain>
    </source>
</reference>
<dbReference type="FunFam" id="3.50.50.60:FF:000166">
    <property type="entry name" value="Squalene monooxygenase Erg1"/>
    <property type="match status" value="1"/>
</dbReference>
<feature type="transmembrane region" description="Helical" evidence="16">
    <location>
        <begin position="24"/>
        <end position="41"/>
    </location>
</feature>
<dbReference type="EMBL" id="LFIW01000409">
    <property type="protein sequence ID" value="KZL86525.1"/>
    <property type="molecule type" value="Genomic_DNA"/>
</dbReference>
<evidence type="ECO:0000256" key="9">
    <source>
        <dbReference type="ARBA" id="ARBA00022848"/>
    </source>
</evidence>
<dbReference type="InterPro" id="IPR006076">
    <property type="entry name" value="FAD-dep_OxRdtase"/>
</dbReference>
<keyword evidence="9" id="KW-0492">Microsome</keyword>
<gene>
    <name evidence="19" type="ORF">CI238_05604</name>
</gene>
<evidence type="ECO:0000256" key="7">
    <source>
        <dbReference type="ARBA" id="ARBA00022824"/>
    </source>
</evidence>
<dbReference type="Pfam" id="PF01266">
    <property type="entry name" value="DAO"/>
    <property type="match status" value="1"/>
</dbReference>
<comment type="catalytic activity">
    <reaction evidence="16">
        <text>squalene + reduced [NADPH--hemoprotein reductase] + O2 = (S)-2,3-epoxysqualene + oxidized [NADPH--hemoprotein reductase] + H2O + H(+)</text>
        <dbReference type="Rhea" id="RHEA:25282"/>
        <dbReference type="Rhea" id="RHEA-COMP:11964"/>
        <dbReference type="Rhea" id="RHEA-COMP:11965"/>
        <dbReference type="ChEBI" id="CHEBI:15377"/>
        <dbReference type="ChEBI" id="CHEBI:15378"/>
        <dbReference type="ChEBI" id="CHEBI:15379"/>
        <dbReference type="ChEBI" id="CHEBI:15440"/>
        <dbReference type="ChEBI" id="CHEBI:15441"/>
        <dbReference type="ChEBI" id="CHEBI:57618"/>
        <dbReference type="ChEBI" id="CHEBI:58210"/>
        <dbReference type="EC" id="1.14.14.17"/>
    </reaction>
</comment>
<dbReference type="GO" id="GO:0006696">
    <property type="term" value="P:ergosterol biosynthetic process"/>
    <property type="evidence" value="ECO:0007669"/>
    <property type="project" value="TreeGrafter"/>
</dbReference>
<evidence type="ECO:0000256" key="5">
    <source>
        <dbReference type="ARBA" id="ARBA00022630"/>
    </source>
</evidence>
<dbReference type="EC" id="1.14.14.17" evidence="16"/>
<dbReference type="InterPro" id="IPR013698">
    <property type="entry name" value="Squalene_epoxidase"/>
</dbReference>
<keyword evidence="6 16" id="KW-0812">Transmembrane</keyword>
<dbReference type="GO" id="GO:0005789">
    <property type="term" value="C:endoplasmic reticulum membrane"/>
    <property type="evidence" value="ECO:0007669"/>
    <property type="project" value="UniProtKB-SubCell"/>
</dbReference>
<feature type="transmembrane region" description="Helical" evidence="16">
    <location>
        <begin position="477"/>
        <end position="498"/>
    </location>
</feature>
<evidence type="ECO:0000313" key="19">
    <source>
        <dbReference type="EMBL" id="KZL86525.1"/>
    </source>
</evidence>
<keyword evidence="11 16" id="KW-1133">Transmembrane helix</keyword>
<evidence type="ECO:0000256" key="2">
    <source>
        <dbReference type="ARBA" id="ARBA00004154"/>
    </source>
</evidence>
<dbReference type="UniPathway" id="UPA00767">
    <property type="reaction ID" value="UER00752"/>
</dbReference>
<feature type="domain" description="FAD dependent oxidoreductase" evidence="17">
    <location>
        <begin position="23"/>
        <end position="52"/>
    </location>
</feature>
<evidence type="ECO:0000256" key="13">
    <source>
        <dbReference type="ARBA" id="ARBA00023136"/>
    </source>
</evidence>
<dbReference type="AlphaFoldDB" id="A0A162P0J4"/>
<keyword evidence="10" id="KW-0444">Lipid biosynthesis</keyword>
<comment type="subcellular location">
    <subcellularLocation>
        <location evidence="3 16">Endoplasmic reticulum membrane</location>
        <topology evidence="3 16">Multi-pass membrane protein</topology>
    </subcellularLocation>
    <subcellularLocation>
        <location evidence="2">Microsome membrane</location>
        <topology evidence="2">Multi-pass membrane protein</topology>
    </subcellularLocation>
</comment>
<evidence type="ECO:0000256" key="3">
    <source>
        <dbReference type="ARBA" id="ARBA00004477"/>
    </source>
</evidence>
<keyword evidence="20" id="KW-1185">Reference proteome</keyword>
<dbReference type="SMR" id="A0A162P0J4"/>
<evidence type="ECO:0000256" key="15">
    <source>
        <dbReference type="ARBA" id="ARBA00029435"/>
    </source>
</evidence>
<feature type="domain" description="Squalene epoxidase" evidence="18">
    <location>
        <begin position="198"/>
        <end position="461"/>
    </location>
</feature>
<keyword evidence="8 16" id="KW-0274">FAD</keyword>
<evidence type="ECO:0000256" key="6">
    <source>
        <dbReference type="ARBA" id="ARBA00022692"/>
    </source>
</evidence>
<evidence type="ECO:0000256" key="16">
    <source>
        <dbReference type="RuleBase" id="RU367121"/>
    </source>
</evidence>
<keyword evidence="10" id="KW-0752">Steroid biosynthesis</keyword>
<name>A0A162P0J4_COLIC</name>
<dbReference type="Pfam" id="PF08491">
    <property type="entry name" value="SE"/>
    <property type="match status" value="1"/>
</dbReference>
<keyword evidence="12 16" id="KW-0560">Oxidoreductase</keyword>
<evidence type="ECO:0000259" key="18">
    <source>
        <dbReference type="Pfam" id="PF08491"/>
    </source>
</evidence>
<keyword evidence="13 16" id="KW-0472">Membrane</keyword>
<evidence type="ECO:0000259" key="17">
    <source>
        <dbReference type="Pfam" id="PF01266"/>
    </source>
</evidence>
<dbReference type="SUPFAM" id="SSF51905">
    <property type="entry name" value="FAD/NAD(P)-binding domain"/>
    <property type="match status" value="1"/>
</dbReference>
<sequence length="502" mass="55071">MIESPTAAADARAERRSKYHEADVVVVGAGVFGCAIAYALAQQGRSVILLERWMKEPDRIVGELLQPGGIVALRQLGLADTLEGIDAVPCYGYKVSFHGEGVDIPYPSFDENGRMIHASSNTETTSSSAKQKEGRCFHHGRFIMNLRKACQKQENITIFETEVTATIRGDDKDTVLGVKSKTTTDAKKGEKKDDYFFGQLTIIADGYASKFRKEHLNQAPVVKSKFYALELIDAPMPSPGYGHVVIGKAFPVLLYQIGTHETRALIDVPANIPEASPAAGGVRGYIKNVVMPTLPPQMRPCFEAALADGKIPRSMPNSYLPPSRQTANGMLLLGDALNMRHPLTGGGMTVAFNDCVILSDLLHPSRVTDLADPVAIKNVLSEFHWRRKSLTSIINVLAMALYALFAANDRQLRALQTGCFHYFQRGHASEPMALMGGLLHQPSKLAYHFFSVAFLAIWLNALDLMSGSIFGFLKAPLALIDGILILWRASVVFLPVMWRELN</sequence>
<dbReference type="STRING" id="1573173.A0A162P0J4"/>
<comment type="cofactor">
    <cofactor evidence="1 16">
        <name>FAD</name>
        <dbReference type="ChEBI" id="CHEBI:57692"/>
    </cofactor>
</comment>
<accession>A0A162P0J4</accession>
<evidence type="ECO:0000256" key="8">
    <source>
        <dbReference type="ARBA" id="ARBA00022827"/>
    </source>
</evidence>
<dbReference type="GO" id="GO:0004506">
    <property type="term" value="F:squalene monooxygenase activity"/>
    <property type="evidence" value="ECO:0007669"/>
    <property type="project" value="UniProtKB-UniRule"/>
</dbReference>
<evidence type="ECO:0000313" key="20">
    <source>
        <dbReference type="Proteomes" id="UP000076584"/>
    </source>
</evidence>
<evidence type="ECO:0000256" key="14">
    <source>
        <dbReference type="ARBA" id="ARBA00023221"/>
    </source>
</evidence>
<comment type="function">
    <text evidence="16">Catalyzes the stereospecific oxidation of squalene to (S)-2,3-epoxysqualene, and is considered to be a rate-limiting enzyme in steroid biosynthesis.</text>
</comment>
<keyword evidence="10" id="KW-0443">Lipid metabolism</keyword>
<comment type="pathway">
    <text evidence="15">Steroid metabolism; ergosterol biosynthesis.</text>
</comment>
<comment type="similarity">
    <text evidence="4 16">Belongs to the squalene monooxygenase family.</text>
</comment>
<protein>
    <recommendedName>
        <fullName evidence="16">Squalene monooxygenase</fullName>
        <ecNumber evidence="16">1.14.14.17</ecNumber>
    </recommendedName>
</protein>
<dbReference type="PANTHER" id="PTHR10835:SF0">
    <property type="entry name" value="SQUALENE MONOOXYGENASE"/>
    <property type="match status" value="1"/>
</dbReference>
<dbReference type="GO" id="GO:0050660">
    <property type="term" value="F:flavin adenine dinucleotide binding"/>
    <property type="evidence" value="ECO:0007669"/>
    <property type="project" value="UniProtKB-UniRule"/>
</dbReference>
<comment type="caution">
    <text evidence="19">The sequence shown here is derived from an EMBL/GenBank/DDBJ whole genome shotgun (WGS) entry which is preliminary data.</text>
</comment>
<evidence type="ECO:0000256" key="11">
    <source>
        <dbReference type="ARBA" id="ARBA00022989"/>
    </source>
</evidence>
<dbReference type="Proteomes" id="UP000076584">
    <property type="component" value="Unassembled WGS sequence"/>
</dbReference>
<dbReference type="InterPro" id="IPR040125">
    <property type="entry name" value="Squalene_monox"/>
</dbReference>
<dbReference type="OrthoDB" id="1678617at2759"/>
<dbReference type="PANTHER" id="PTHR10835">
    <property type="entry name" value="SQUALENE MONOOXYGENASE"/>
    <property type="match status" value="1"/>
</dbReference>
<dbReference type="InterPro" id="IPR036188">
    <property type="entry name" value="FAD/NAD-bd_sf"/>
</dbReference>